<dbReference type="PANTHER" id="PTHR38766:SF1">
    <property type="entry name" value="FLAGELLAR PROTEIN FLIO"/>
    <property type="match status" value="1"/>
</dbReference>
<dbReference type="NCBIfam" id="TIGR03500">
    <property type="entry name" value="FliO_TIGR"/>
    <property type="match status" value="1"/>
</dbReference>
<dbReference type="GO" id="GO:0044781">
    <property type="term" value="P:bacterial-type flagellum organization"/>
    <property type="evidence" value="ECO:0007669"/>
    <property type="project" value="UniProtKB-UniRule"/>
</dbReference>
<evidence type="ECO:0000256" key="7">
    <source>
        <dbReference type="RuleBase" id="RU362064"/>
    </source>
</evidence>
<keyword evidence="2 7" id="KW-0812">Transmembrane</keyword>
<gene>
    <name evidence="8" type="primary">fliO</name>
    <name evidence="8" type="ORF">COA96_05010</name>
</gene>
<dbReference type="GO" id="GO:0009425">
    <property type="term" value="C:bacterial-type flagellum basal body"/>
    <property type="evidence" value="ECO:0007669"/>
    <property type="project" value="UniProtKB-SubCell"/>
</dbReference>
<dbReference type="InterPro" id="IPR052205">
    <property type="entry name" value="FliO/MopB"/>
</dbReference>
<evidence type="ECO:0000313" key="8">
    <source>
        <dbReference type="EMBL" id="PCJ26680.1"/>
    </source>
</evidence>
<dbReference type="PANTHER" id="PTHR38766">
    <property type="entry name" value="FLAGELLAR PROTEIN FLIO"/>
    <property type="match status" value="1"/>
</dbReference>
<evidence type="ECO:0000256" key="5">
    <source>
        <dbReference type="ARBA" id="ARBA00023143"/>
    </source>
</evidence>
<feature type="transmembrane region" description="Helical" evidence="7">
    <location>
        <begin position="82"/>
        <end position="103"/>
    </location>
</feature>
<comment type="similarity">
    <text evidence="6 7">Belongs to the FliO/MopB family.</text>
</comment>
<evidence type="ECO:0000256" key="1">
    <source>
        <dbReference type="ARBA" id="ARBA00022475"/>
    </source>
</evidence>
<accession>A0A2A5B5P1</accession>
<dbReference type="EMBL" id="NVVJ01000010">
    <property type="protein sequence ID" value="PCJ26680.1"/>
    <property type="molecule type" value="Genomic_DNA"/>
</dbReference>
<dbReference type="Proteomes" id="UP000218327">
    <property type="component" value="Unassembled WGS sequence"/>
</dbReference>
<comment type="caution">
    <text evidence="8">The sequence shown here is derived from an EMBL/GenBank/DDBJ whole genome shotgun (WGS) entry which is preliminary data.</text>
</comment>
<keyword evidence="1 7" id="KW-1003">Cell membrane</keyword>
<comment type="subcellular location">
    <subcellularLocation>
        <location evidence="7">Cell membrane</location>
    </subcellularLocation>
    <subcellularLocation>
        <location evidence="7">Bacterial flagellum basal body</location>
    </subcellularLocation>
</comment>
<organism evidence="8 9">
    <name type="scientific">SAR86 cluster bacterium</name>
    <dbReference type="NCBI Taxonomy" id="2030880"/>
    <lineage>
        <taxon>Bacteria</taxon>
        <taxon>Pseudomonadati</taxon>
        <taxon>Pseudomonadota</taxon>
        <taxon>Gammaproteobacteria</taxon>
        <taxon>SAR86 cluster</taxon>
    </lineage>
</organism>
<keyword evidence="5 7" id="KW-0975">Bacterial flagellum</keyword>
<keyword evidence="3 7" id="KW-1133">Transmembrane helix</keyword>
<dbReference type="AlphaFoldDB" id="A0A2A5B5P1"/>
<sequence length="190" mass="20514">MEYALARLNCRIILARRKVMFNYFIKTSLLKLRLGYLSFIQCSACFLLALIGLSAEAAEQVSDSNENEVLGSGFSAGSNADYFIQVFGALVFVVIVIFLLALLMRKFSMMPGASSGPIKVISGISIGGKERLLLIEVGGEQILVGTSPGSIKKIHKLSSMLPTQSKETNKEIGKQSFSKLLNAVSGRGLS</sequence>
<dbReference type="Pfam" id="PF04347">
    <property type="entry name" value="FliO"/>
    <property type="match status" value="1"/>
</dbReference>
<protein>
    <recommendedName>
        <fullName evidence="7">Flagellar protein</fullName>
    </recommendedName>
</protein>
<evidence type="ECO:0000313" key="9">
    <source>
        <dbReference type="Proteomes" id="UP000218327"/>
    </source>
</evidence>
<evidence type="ECO:0000256" key="3">
    <source>
        <dbReference type="ARBA" id="ARBA00022989"/>
    </source>
</evidence>
<proteinExistence type="inferred from homology"/>
<keyword evidence="8" id="KW-0966">Cell projection</keyword>
<dbReference type="InterPro" id="IPR022781">
    <property type="entry name" value="Flagellar_biosynth_FliO"/>
</dbReference>
<name>A0A2A5B5P1_9GAMM</name>
<evidence type="ECO:0000256" key="4">
    <source>
        <dbReference type="ARBA" id="ARBA00023136"/>
    </source>
</evidence>
<keyword evidence="8" id="KW-0969">Cilium</keyword>
<reference evidence="9" key="1">
    <citation type="submission" date="2017-08" db="EMBL/GenBank/DDBJ databases">
        <title>A dynamic microbial community with high functional redundancy inhabits the cold, oxic subseafloor aquifer.</title>
        <authorList>
            <person name="Tully B.J."/>
            <person name="Wheat C.G."/>
            <person name="Glazer B.T."/>
            <person name="Huber J.A."/>
        </authorList>
    </citation>
    <scope>NUCLEOTIDE SEQUENCE [LARGE SCALE GENOMIC DNA]</scope>
</reference>
<dbReference type="GO" id="GO:0005886">
    <property type="term" value="C:plasma membrane"/>
    <property type="evidence" value="ECO:0007669"/>
    <property type="project" value="UniProtKB-SubCell"/>
</dbReference>
<keyword evidence="8" id="KW-0282">Flagellum</keyword>
<evidence type="ECO:0000256" key="6">
    <source>
        <dbReference type="ARBA" id="ARBA00037937"/>
    </source>
</evidence>
<evidence type="ECO:0000256" key="2">
    <source>
        <dbReference type="ARBA" id="ARBA00022692"/>
    </source>
</evidence>
<keyword evidence="4 7" id="KW-0472">Membrane</keyword>